<name>A0A9N7Y9X1_PLEPL</name>
<accession>A0A9N7Y9X1</accession>
<evidence type="ECO:0000256" key="1">
    <source>
        <dbReference type="SAM" id="MobiDB-lite"/>
    </source>
</evidence>
<organism evidence="2 3">
    <name type="scientific">Pleuronectes platessa</name>
    <name type="common">European plaice</name>
    <dbReference type="NCBI Taxonomy" id="8262"/>
    <lineage>
        <taxon>Eukaryota</taxon>
        <taxon>Metazoa</taxon>
        <taxon>Chordata</taxon>
        <taxon>Craniata</taxon>
        <taxon>Vertebrata</taxon>
        <taxon>Euteleostomi</taxon>
        <taxon>Actinopterygii</taxon>
        <taxon>Neopterygii</taxon>
        <taxon>Teleostei</taxon>
        <taxon>Neoteleostei</taxon>
        <taxon>Acanthomorphata</taxon>
        <taxon>Carangaria</taxon>
        <taxon>Pleuronectiformes</taxon>
        <taxon>Pleuronectoidei</taxon>
        <taxon>Pleuronectidae</taxon>
        <taxon>Pleuronectes</taxon>
    </lineage>
</organism>
<dbReference type="AlphaFoldDB" id="A0A9N7Y9X1"/>
<gene>
    <name evidence="2" type="ORF">PLEPLA_LOCUS4420</name>
</gene>
<feature type="compositionally biased region" description="Basic and acidic residues" evidence="1">
    <location>
        <begin position="82"/>
        <end position="98"/>
    </location>
</feature>
<feature type="compositionally biased region" description="Low complexity" evidence="1">
    <location>
        <begin position="39"/>
        <end position="53"/>
    </location>
</feature>
<comment type="caution">
    <text evidence="2">The sequence shown here is derived from an EMBL/GenBank/DDBJ whole genome shotgun (WGS) entry which is preliminary data.</text>
</comment>
<feature type="region of interest" description="Disordered" evidence="1">
    <location>
        <begin position="22"/>
        <end position="98"/>
    </location>
</feature>
<keyword evidence="3" id="KW-1185">Reference proteome</keyword>
<dbReference type="EMBL" id="CADEAL010000221">
    <property type="protein sequence ID" value="CAB1416629.1"/>
    <property type="molecule type" value="Genomic_DNA"/>
</dbReference>
<sequence>MRALVPLLTRDRGRCQGTCPGLCGVDSRGRAAGDALTGPRSLPAALSDSPAAPGRTVPGRKDSGSPPLQDPLVGSVAPLRPPGERNHEAERAGLPDLG</sequence>
<evidence type="ECO:0000313" key="2">
    <source>
        <dbReference type="EMBL" id="CAB1416629.1"/>
    </source>
</evidence>
<proteinExistence type="predicted"/>
<reference evidence="2" key="1">
    <citation type="submission" date="2020-03" db="EMBL/GenBank/DDBJ databases">
        <authorList>
            <person name="Weist P."/>
        </authorList>
    </citation>
    <scope>NUCLEOTIDE SEQUENCE</scope>
</reference>
<protein>
    <submittedName>
        <fullName evidence="2">Uncharacterized protein</fullName>
    </submittedName>
</protein>
<dbReference type="Proteomes" id="UP001153269">
    <property type="component" value="Unassembled WGS sequence"/>
</dbReference>
<evidence type="ECO:0000313" key="3">
    <source>
        <dbReference type="Proteomes" id="UP001153269"/>
    </source>
</evidence>